<gene>
    <name evidence="2" type="ORF">HRR80_002016</name>
</gene>
<feature type="compositionally biased region" description="Basic and acidic residues" evidence="1">
    <location>
        <begin position="154"/>
        <end position="200"/>
    </location>
</feature>
<organism evidence="2 3">
    <name type="scientific">Exophiala dermatitidis</name>
    <name type="common">Black yeast-like fungus</name>
    <name type="synonym">Wangiella dermatitidis</name>
    <dbReference type="NCBI Taxonomy" id="5970"/>
    <lineage>
        <taxon>Eukaryota</taxon>
        <taxon>Fungi</taxon>
        <taxon>Dikarya</taxon>
        <taxon>Ascomycota</taxon>
        <taxon>Pezizomycotina</taxon>
        <taxon>Eurotiomycetes</taxon>
        <taxon>Chaetothyriomycetidae</taxon>
        <taxon>Chaetothyriales</taxon>
        <taxon>Herpotrichiellaceae</taxon>
        <taxon>Exophiala</taxon>
    </lineage>
</organism>
<accession>A0AAN6F0T6</accession>
<evidence type="ECO:0000313" key="3">
    <source>
        <dbReference type="Proteomes" id="UP001161757"/>
    </source>
</evidence>
<comment type="caution">
    <text evidence="2">The sequence shown here is derived from an EMBL/GenBank/DDBJ whole genome shotgun (WGS) entry which is preliminary data.</text>
</comment>
<evidence type="ECO:0000256" key="1">
    <source>
        <dbReference type="SAM" id="MobiDB-lite"/>
    </source>
</evidence>
<feature type="compositionally biased region" description="Polar residues" evidence="1">
    <location>
        <begin position="237"/>
        <end position="265"/>
    </location>
</feature>
<dbReference type="Proteomes" id="UP001161757">
    <property type="component" value="Unassembled WGS sequence"/>
</dbReference>
<reference evidence="2" key="1">
    <citation type="submission" date="2023-01" db="EMBL/GenBank/DDBJ databases">
        <title>Exophiala dermititidis isolated from Cystic Fibrosis Patient.</title>
        <authorList>
            <person name="Kurbessoian T."/>
            <person name="Crocker A."/>
            <person name="Murante D."/>
            <person name="Hogan D.A."/>
            <person name="Stajich J.E."/>
        </authorList>
    </citation>
    <scope>NUCLEOTIDE SEQUENCE</scope>
    <source>
        <strain evidence="2">Ex8</strain>
    </source>
</reference>
<dbReference type="AlphaFoldDB" id="A0AAN6F0T6"/>
<feature type="compositionally biased region" description="Low complexity" evidence="1">
    <location>
        <begin position="201"/>
        <end position="220"/>
    </location>
</feature>
<proteinExistence type="predicted"/>
<feature type="compositionally biased region" description="Polar residues" evidence="1">
    <location>
        <begin position="14"/>
        <end position="32"/>
    </location>
</feature>
<dbReference type="EMBL" id="JAJGCB010000003">
    <property type="protein sequence ID" value="KAJ8993505.1"/>
    <property type="molecule type" value="Genomic_DNA"/>
</dbReference>
<name>A0AAN6F0T6_EXODE</name>
<protein>
    <submittedName>
        <fullName evidence="2">Uncharacterized protein</fullName>
    </submittedName>
</protein>
<feature type="region of interest" description="Disordered" evidence="1">
    <location>
        <begin position="146"/>
        <end position="282"/>
    </location>
</feature>
<sequence>MAPSTRSSNRDPNRPSTHPYQTIQNVKPLQTEGSRRPGEEWDTIRRTRFYTAYDRRPEDESLRSLSRRLNISVSTACYLLKKREELGTAAYRRTRPLVQANGGHLGRPPKLAQETVEMLLSPRNPVRREPLRKQIAFHGLGVSKRRLQRRLKQGRKERLSRIRNEAARRRKERLEEERKREEKNERKMMEETEQAIKMEETQQQALPQPLQTETPQVLQTENKEETPRQEALPLHPETQQALQMETQQPQPSLLQTSEETPQASQTEKKQEKQQAPQMCDMR</sequence>
<feature type="region of interest" description="Disordered" evidence="1">
    <location>
        <begin position="1"/>
        <end position="40"/>
    </location>
</feature>
<evidence type="ECO:0000313" key="2">
    <source>
        <dbReference type="EMBL" id="KAJ8993505.1"/>
    </source>
</evidence>